<proteinExistence type="inferred from homology"/>
<dbReference type="CDD" id="cd02879">
    <property type="entry name" value="GH18_plant_chitinase_class_V"/>
    <property type="match status" value="1"/>
</dbReference>
<keyword evidence="7" id="KW-1133">Transmembrane helix</keyword>
<keyword evidence="5 6" id="KW-0326">Glycosidase</keyword>
<dbReference type="Gene3D" id="3.10.50.10">
    <property type="match status" value="1"/>
</dbReference>
<dbReference type="SUPFAM" id="SSF54556">
    <property type="entry name" value="Chitinase insertion domain"/>
    <property type="match status" value="1"/>
</dbReference>
<keyword evidence="3 6" id="KW-0378">Hydrolase</keyword>
<gene>
    <name evidence="9" type="primary">ChiC_8</name>
    <name evidence="9" type="ORF">CFP56_006039</name>
</gene>
<sequence>MASFNFVYFLFIVFSVYISTGCVIASHPVVKAGYYPSGALDNLPPSAINTSYFTHIIYAFLVPSNVTFKFNISSSEAKNLSNFATTLHHKNPPVKALYSIGGGDVDPDRFGRMASKALTRQIFINATIDVARKYGFDGFDLDWEFPESPKEMNYFAQLLKEWRYAIEKEARITHRPPLLLTAAVYYSADFLVYGDRRSYPAAAIKNYMDWVNVMCYDYHGSWNTSATGAHAALFDPNTNLSSIYGLKSWIRAGVPGNKIVMGLPLYGKSWKLKDPKLHGVGAPAVGVGPGDDGVLLYSEVVEFNKKNDATIAYDVNTVSTYSYVGSLWVGYDDALSTTVKVGFAQALGLRGYFFWAISYDTEWKVTAQGNLIQYILFQILKFSERKYRVGAHALDLSKIMIRE</sequence>
<dbReference type="GO" id="GO:0005975">
    <property type="term" value="P:carbohydrate metabolic process"/>
    <property type="evidence" value="ECO:0007669"/>
    <property type="project" value="InterPro"/>
</dbReference>
<evidence type="ECO:0000256" key="3">
    <source>
        <dbReference type="ARBA" id="ARBA00022801"/>
    </source>
</evidence>
<dbReference type="InterPro" id="IPR029070">
    <property type="entry name" value="Chitinase_insertion_sf"/>
</dbReference>
<keyword evidence="7" id="KW-0472">Membrane</keyword>
<comment type="caution">
    <text evidence="9">The sequence shown here is derived from an EMBL/GenBank/DDBJ whole genome shotgun (WGS) entry which is preliminary data.</text>
</comment>
<dbReference type="GO" id="GO:0008061">
    <property type="term" value="F:chitin binding"/>
    <property type="evidence" value="ECO:0007669"/>
    <property type="project" value="InterPro"/>
</dbReference>
<dbReference type="InterPro" id="IPR017853">
    <property type="entry name" value="GH"/>
</dbReference>
<name>A0AAW0L9D2_QUESU</name>
<dbReference type="PANTHER" id="PTHR11177">
    <property type="entry name" value="CHITINASE"/>
    <property type="match status" value="1"/>
</dbReference>
<keyword evidence="7" id="KW-0812">Transmembrane</keyword>
<evidence type="ECO:0000313" key="9">
    <source>
        <dbReference type="EMBL" id="KAK7847920.1"/>
    </source>
</evidence>
<accession>A0AAW0L9D2</accession>
<dbReference type="PROSITE" id="PS51910">
    <property type="entry name" value="GH18_2"/>
    <property type="match status" value="1"/>
</dbReference>
<evidence type="ECO:0000256" key="7">
    <source>
        <dbReference type="SAM" id="Phobius"/>
    </source>
</evidence>
<dbReference type="PROSITE" id="PS01095">
    <property type="entry name" value="GH18_1"/>
    <property type="match status" value="1"/>
</dbReference>
<evidence type="ECO:0000313" key="10">
    <source>
        <dbReference type="Proteomes" id="UP000237347"/>
    </source>
</evidence>
<feature type="domain" description="GH18" evidence="8">
    <location>
        <begin position="29"/>
        <end position="373"/>
    </location>
</feature>
<dbReference type="Gene3D" id="3.20.20.80">
    <property type="entry name" value="Glycosidases"/>
    <property type="match status" value="1"/>
</dbReference>
<dbReference type="AlphaFoldDB" id="A0AAW0L9D2"/>
<evidence type="ECO:0000256" key="6">
    <source>
        <dbReference type="RuleBase" id="RU000489"/>
    </source>
</evidence>
<dbReference type="EMBL" id="PKMF04000134">
    <property type="protein sequence ID" value="KAK7847920.1"/>
    <property type="molecule type" value="Genomic_DNA"/>
</dbReference>
<comment type="similarity">
    <text evidence="1">Belongs to the glycosyl hydrolase 18 family. Chitinase class V subfamily.</text>
</comment>
<keyword evidence="2" id="KW-0732">Signal</keyword>
<dbReference type="GO" id="GO:0005576">
    <property type="term" value="C:extracellular region"/>
    <property type="evidence" value="ECO:0007669"/>
    <property type="project" value="TreeGrafter"/>
</dbReference>
<evidence type="ECO:0000259" key="8">
    <source>
        <dbReference type="PROSITE" id="PS51910"/>
    </source>
</evidence>
<dbReference type="InterPro" id="IPR050314">
    <property type="entry name" value="Glycosyl_Hydrlase_18"/>
</dbReference>
<dbReference type="SMART" id="SM00636">
    <property type="entry name" value="Glyco_18"/>
    <property type="match status" value="1"/>
</dbReference>
<reference evidence="9 10" key="1">
    <citation type="journal article" date="2018" name="Sci. Data">
        <title>The draft genome sequence of cork oak.</title>
        <authorList>
            <person name="Ramos A.M."/>
            <person name="Usie A."/>
            <person name="Barbosa P."/>
            <person name="Barros P.M."/>
            <person name="Capote T."/>
            <person name="Chaves I."/>
            <person name="Simoes F."/>
            <person name="Abreu I."/>
            <person name="Carrasquinho I."/>
            <person name="Faro C."/>
            <person name="Guimaraes J.B."/>
            <person name="Mendonca D."/>
            <person name="Nobrega F."/>
            <person name="Rodrigues L."/>
            <person name="Saibo N.J.M."/>
            <person name="Varela M.C."/>
            <person name="Egas C."/>
            <person name="Matos J."/>
            <person name="Miguel C.M."/>
            <person name="Oliveira M.M."/>
            <person name="Ricardo C.P."/>
            <person name="Goncalves S."/>
        </authorList>
    </citation>
    <scope>NUCLEOTIDE SEQUENCE [LARGE SCALE GENOMIC DNA]</scope>
    <source>
        <strain evidence="10">cv. HL8</strain>
    </source>
</reference>
<dbReference type="GO" id="GO:0006032">
    <property type="term" value="P:chitin catabolic process"/>
    <property type="evidence" value="ECO:0007669"/>
    <property type="project" value="TreeGrafter"/>
</dbReference>
<keyword evidence="10" id="KW-1185">Reference proteome</keyword>
<dbReference type="FunFam" id="3.10.50.10:FF:000003">
    <property type="entry name" value="Class V chitinase CHIT5b"/>
    <property type="match status" value="1"/>
</dbReference>
<evidence type="ECO:0000256" key="4">
    <source>
        <dbReference type="ARBA" id="ARBA00023180"/>
    </source>
</evidence>
<protein>
    <submittedName>
        <fullName evidence="9">Class v chitinase</fullName>
    </submittedName>
</protein>
<dbReference type="SUPFAM" id="SSF51445">
    <property type="entry name" value="(Trans)glycosidases"/>
    <property type="match status" value="1"/>
</dbReference>
<dbReference type="InterPro" id="IPR011583">
    <property type="entry name" value="Chitinase_II/V-like_cat"/>
</dbReference>
<dbReference type="InterPro" id="IPR001223">
    <property type="entry name" value="Glyco_hydro18_cat"/>
</dbReference>
<feature type="transmembrane region" description="Helical" evidence="7">
    <location>
        <begin position="6"/>
        <end position="25"/>
    </location>
</feature>
<keyword evidence="4" id="KW-0325">Glycoprotein</keyword>
<dbReference type="Proteomes" id="UP000237347">
    <property type="component" value="Unassembled WGS sequence"/>
</dbReference>
<dbReference type="PANTHER" id="PTHR11177:SF396">
    <property type="entry name" value="NOD FACTOR HYDROLASE PROTEIN 1"/>
    <property type="match status" value="1"/>
</dbReference>
<evidence type="ECO:0000256" key="5">
    <source>
        <dbReference type="ARBA" id="ARBA00023295"/>
    </source>
</evidence>
<dbReference type="InterPro" id="IPR001579">
    <property type="entry name" value="Glyco_hydro_18_chit_AS"/>
</dbReference>
<evidence type="ECO:0000256" key="1">
    <source>
        <dbReference type="ARBA" id="ARBA00008682"/>
    </source>
</evidence>
<evidence type="ECO:0000256" key="2">
    <source>
        <dbReference type="ARBA" id="ARBA00022729"/>
    </source>
</evidence>
<organism evidence="9 10">
    <name type="scientific">Quercus suber</name>
    <name type="common">Cork oak</name>
    <dbReference type="NCBI Taxonomy" id="58331"/>
    <lineage>
        <taxon>Eukaryota</taxon>
        <taxon>Viridiplantae</taxon>
        <taxon>Streptophyta</taxon>
        <taxon>Embryophyta</taxon>
        <taxon>Tracheophyta</taxon>
        <taxon>Spermatophyta</taxon>
        <taxon>Magnoliopsida</taxon>
        <taxon>eudicotyledons</taxon>
        <taxon>Gunneridae</taxon>
        <taxon>Pentapetalae</taxon>
        <taxon>rosids</taxon>
        <taxon>fabids</taxon>
        <taxon>Fagales</taxon>
        <taxon>Fagaceae</taxon>
        <taxon>Quercus</taxon>
    </lineage>
</organism>
<dbReference type="Pfam" id="PF00704">
    <property type="entry name" value="Glyco_hydro_18"/>
    <property type="match status" value="1"/>
</dbReference>
<dbReference type="GO" id="GO:0004568">
    <property type="term" value="F:chitinase activity"/>
    <property type="evidence" value="ECO:0007669"/>
    <property type="project" value="TreeGrafter"/>
</dbReference>